<evidence type="ECO:0000256" key="5">
    <source>
        <dbReference type="ARBA" id="ARBA00022679"/>
    </source>
</evidence>
<dbReference type="GO" id="GO:0009011">
    <property type="term" value="F:alpha-1,4-glucan glucosyltransferase (ADP-glucose donor) activity"/>
    <property type="evidence" value="ECO:0007669"/>
    <property type="project" value="UniProtKB-EC"/>
</dbReference>
<dbReference type="GO" id="GO:0019252">
    <property type="term" value="P:starch biosynthetic process"/>
    <property type="evidence" value="ECO:0007669"/>
    <property type="project" value="UniProtKB-KW"/>
</dbReference>
<accession>A0AAD8PBG1</accession>
<evidence type="ECO:0000256" key="1">
    <source>
        <dbReference type="ARBA" id="ARBA00001478"/>
    </source>
</evidence>
<dbReference type="SUPFAM" id="SSF53756">
    <property type="entry name" value="UDP-Glycosyltransferase/glycogen phosphorylase"/>
    <property type="match status" value="1"/>
</dbReference>
<keyword evidence="9" id="KW-1185">Reference proteome</keyword>
<dbReference type="EC" id="2.4.1.21" evidence="3"/>
<dbReference type="InterPro" id="IPR013534">
    <property type="entry name" value="Starch_synth_cat_dom"/>
</dbReference>
<keyword evidence="6" id="KW-0750">Starch biosynthesis</keyword>
<name>A0AAD8PBG1_TARER</name>
<dbReference type="EMBL" id="JAUHHV010000001">
    <property type="protein sequence ID" value="KAK1440823.1"/>
    <property type="molecule type" value="Genomic_DNA"/>
</dbReference>
<feature type="domain" description="Starch synthase catalytic" evidence="7">
    <location>
        <begin position="89"/>
        <end position="130"/>
    </location>
</feature>
<dbReference type="PANTHER" id="PTHR46083:SF2">
    <property type="entry name" value="STARCH SYNTHASE 4, CHLOROPLASTIC_AMYLOPLASTIC-RELATED"/>
    <property type="match status" value="1"/>
</dbReference>
<sequence>MKTFYQLSPRSPWRSSLQQNYRSFCYGFHRRRHAIDCPNFNQAAIFFLYISNRITWLHDFTLLPLVLGSGVAGVFVDIFLSLSATAKNLWEPDDLKCFSFFSRAAPELLHQAGKKLDIVHCHDWKIAFVGTTPVSDVAS</sequence>
<dbReference type="PANTHER" id="PTHR46083">
    <property type="match status" value="1"/>
</dbReference>
<proteinExistence type="predicted"/>
<comment type="pathway">
    <text evidence="2">Glycan biosynthesis; starch biosynthesis.</text>
</comment>
<protein>
    <recommendedName>
        <fullName evidence="3">starch synthase</fullName>
        <ecNumber evidence="3">2.4.1.21</ecNumber>
    </recommendedName>
</protein>
<organism evidence="8 9">
    <name type="scientific">Tagetes erecta</name>
    <name type="common">African marigold</name>
    <dbReference type="NCBI Taxonomy" id="13708"/>
    <lineage>
        <taxon>Eukaryota</taxon>
        <taxon>Viridiplantae</taxon>
        <taxon>Streptophyta</taxon>
        <taxon>Embryophyta</taxon>
        <taxon>Tracheophyta</taxon>
        <taxon>Spermatophyta</taxon>
        <taxon>Magnoliopsida</taxon>
        <taxon>eudicotyledons</taxon>
        <taxon>Gunneridae</taxon>
        <taxon>Pentapetalae</taxon>
        <taxon>asterids</taxon>
        <taxon>campanulids</taxon>
        <taxon>Asterales</taxon>
        <taxon>Asteraceae</taxon>
        <taxon>Asteroideae</taxon>
        <taxon>Heliantheae alliance</taxon>
        <taxon>Tageteae</taxon>
        <taxon>Tagetes</taxon>
    </lineage>
</organism>
<dbReference type="AlphaFoldDB" id="A0AAD8PBG1"/>
<evidence type="ECO:0000313" key="9">
    <source>
        <dbReference type="Proteomes" id="UP001229421"/>
    </source>
</evidence>
<dbReference type="Proteomes" id="UP001229421">
    <property type="component" value="Unassembled WGS sequence"/>
</dbReference>
<comment type="catalytic activity">
    <reaction evidence="1">
        <text>[(1-&gt;4)-alpha-D-glucosyl](n) + ADP-alpha-D-glucose = [(1-&gt;4)-alpha-D-glucosyl](n+1) + ADP + H(+)</text>
        <dbReference type="Rhea" id="RHEA:18189"/>
        <dbReference type="Rhea" id="RHEA-COMP:9584"/>
        <dbReference type="Rhea" id="RHEA-COMP:9587"/>
        <dbReference type="ChEBI" id="CHEBI:15378"/>
        <dbReference type="ChEBI" id="CHEBI:15444"/>
        <dbReference type="ChEBI" id="CHEBI:57498"/>
        <dbReference type="ChEBI" id="CHEBI:456216"/>
        <dbReference type="EC" id="2.4.1.21"/>
    </reaction>
</comment>
<evidence type="ECO:0000256" key="4">
    <source>
        <dbReference type="ARBA" id="ARBA00022676"/>
    </source>
</evidence>
<comment type="caution">
    <text evidence="8">The sequence shown here is derived from an EMBL/GenBank/DDBJ whole genome shotgun (WGS) entry which is preliminary data.</text>
</comment>
<reference evidence="8" key="1">
    <citation type="journal article" date="2023" name="bioRxiv">
        <title>Improved chromosome-level genome assembly for marigold (Tagetes erecta).</title>
        <authorList>
            <person name="Jiang F."/>
            <person name="Yuan L."/>
            <person name="Wang S."/>
            <person name="Wang H."/>
            <person name="Xu D."/>
            <person name="Wang A."/>
            <person name="Fan W."/>
        </authorList>
    </citation>
    <scope>NUCLEOTIDE SEQUENCE</scope>
    <source>
        <strain evidence="8">WSJ</strain>
        <tissue evidence="8">Leaf</tissue>
    </source>
</reference>
<dbReference type="Gene3D" id="3.40.50.2000">
    <property type="entry name" value="Glycogen Phosphorylase B"/>
    <property type="match status" value="1"/>
</dbReference>
<evidence type="ECO:0000313" key="8">
    <source>
        <dbReference type="EMBL" id="KAK1440823.1"/>
    </source>
</evidence>
<evidence type="ECO:0000256" key="6">
    <source>
        <dbReference type="ARBA" id="ARBA00022922"/>
    </source>
</evidence>
<evidence type="ECO:0000256" key="3">
    <source>
        <dbReference type="ARBA" id="ARBA00012588"/>
    </source>
</evidence>
<dbReference type="Pfam" id="PF08323">
    <property type="entry name" value="Glyco_transf_5"/>
    <property type="match status" value="1"/>
</dbReference>
<keyword evidence="4" id="KW-0328">Glycosyltransferase</keyword>
<evidence type="ECO:0000256" key="2">
    <source>
        <dbReference type="ARBA" id="ARBA00004727"/>
    </source>
</evidence>
<keyword evidence="5" id="KW-0808">Transferase</keyword>
<gene>
    <name evidence="8" type="ORF">QVD17_06655</name>
</gene>
<evidence type="ECO:0000259" key="7">
    <source>
        <dbReference type="Pfam" id="PF08323"/>
    </source>
</evidence>